<comment type="caution">
    <text evidence="1">The sequence shown here is derived from an EMBL/GenBank/DDBJ whole genome shotgun (WGS) entry which is preliminary data.</text>
</comment>
<dbReference type="OrthoDB" id="3561681at2759"/>
<accession>A0A9W8VLA5</accession>
<gene>
    <name evidence="1" type="ORF">NW762_001173</name>
</gene>
<evidence type="ECO:0000313" key="1">
    <source>
        <dbReference type="EMBL" id="KAJ4269512.1"/>
    </source>
</evidence>
<name>A0A9W8VLA5_9HYPO</name>
<dbReference type="EMBL" id="JAOQAZ010000002">
    <property type="protein sequence ID" value="KAJ4269512.1"/>
    <property type="molecule type" value="Genomic_DNA"/>
</dbReference>
<organism evidence="1 2">
    <name type="scientific">Fusarium torreyae</name>
    <dbReference type="NCBI Taxonomy" id="1237075"/>
    <lineage>
        <taxon>Eukaryota</taxon>
        <taxon>Fungi</taxon>
        <taxon>Dikarya</taxon>
        <taxon>Ascomycota</taxon>
        <taxon>Pezizomycotina</taxon>
        <taxon>Sordariomycetes</taxon>
        <taxon>Hypocreomycetidae</taxon>
        <taxon>Hypocreales</taxon>
        <taxon>Nectriaceae</taxon>
        <taxon>Fusarium</taxon>
    </lineage>
</organism>
<keyword evidence="2" id="KW-1185">Reference proteome</keyword>
<reference evidence="1" key="1">
    <citation type="submission" date="2022-09" db="EMBL/GenBank/DDBJ databases">
        <title>Fusarium specimens isolated from Avocado Roots.</title>
        <authorList>
            <person name="Stajich J."/>
            <person name="Roper C."/>
            <person name="Heimlech-Rivalta G."/>
        </authorList>
    </citation>
    <scope>NUCLEOTIDE SEQUENCE</scope>
    <source>
        <strain evidence="1">CF00136</strain>
    </source>
</reference>
<dbReference type="AlphaFoldDB" id="A0A9W8VLA5"/>
<dbReference type="Proteomes" id="UP001152049">
    <property type="component" value="Unassembled WGS sequence"/>
</dbReference>
<protein>
    <submittedName>
        <fullName evidence="1">Uncharacterized protein</fullName>
    </submittedName>
</protein>
<proteinExistence type="predicted"/>
<sequence length="354" mass="41498">MDVVSTQLVPHEEEILNEIFDDFSNPTADGCLGPCYTVTRENLLEYERKPICYKIIDDVDWALWKENCVQKPTKDSSPSFSLLMCPRQEIRDESGKLKRRSLALATLPVERRKFKDIAACLYVPSVFFEMIRICNRSGFTKLEGIVEDQECHAYIFVVDSSLEGFTAISITYFPASKQVYGLFMGYHDKYVRYMTTELCRNRHFTHNPFALISSFLDIERFYRFQQVSNTISRSDRKIHHSQLDSHDTNDQSKAFYDLHHELGEVTTQLKMWKLQLNRVLLSCPKLQYEWVSTRPRTGFLLRPEDFIMQLQEKYELQIMRCERSMQKLTLAFQRELAKGVRNKIPEEASTASNE</sequence>
<evidence type="ECO:0000313" key="2">
    <source>
        <dbReference type="Proteomes" id="UP001152049"/>
    </source>
</evidence>